<dbReference type="PANTHER" id="PTHR47545:SF1">
    <property type="entry name" value="MULTIFUNCTIONAL CCA PROTEIN"/>
    <property type="match status" value="1"/>
</dbReference>
<name>A0ABV9TCU8_9GAMM</name>
<sequence>MKIYLVGGAVRDILLDIAPKDKDWVVIGTNEKEMLALGFKKVGSSFPVFIHPDTKEEYALARKEKKIGKGYYGFETTFDKSVTLEDDLLRRDLTINSIAMTDKGEIIDPFNGAQDIKKRILRHTSLAFTEDSLRVIRIARFKAQLSDFNFKIAKETEELCIKIANSGELIDIKKERINIEFIKSLKNPKIFFNSLKTLHGLEILFPLIRQQFSKLPRKIFFISDTYQKSNIETKIALTFFSFAPKDINKLKTELCLTNNQSKIIHATCCLFQISKTVSHDEILFLLKQSNILRNNILLQKTKIIMGKLKELKNLNNLEDKINSTFETISELLKLNYSDAFSKTSHTDKNMLAKTLQLNIIKKHFKL</sequence>
<comment type="caution">
    <text evidence="14">The sequence shown here is derived from an EMBL/GenBank/DDBJ whole genome shotgun (WGS) entry which is preliminary data.</text>
</comment>
<dbReference type="SUPFAM" id="SSF81891">
    <property type="entry name" value="Poly A polymerase C-terminal region-like"/>
    <property type="match status" value="1"/>
</dbReference>
<accession>A0ABV9TCU8</accession>
<dbReference type="EC" id="2.7.7.72" evidence="14"/>
<dbReference type="Proteomes" id="UP001595926">
    <property type="component" value="Unassembled WGS sequence"/>
</dbReference>
<dbReference type="PANTHER" id="PTHR47545">
    <property type="entry name" value="MULTIFUNCTIONAL CCA PROTEIN"/>
    <property type="match status" value="1"/>
</dbReference>
<evidence type="ECO:0000256" key="11">
    <source>
        <dbReference type="RuleBase" id="RU003953"/>
    </source>
</evidence>
<dbReference type="InterPro" id="IPR043519">
    <property type="entry name" value="NT_sf"/>
</dbReference>
<evidence type="ECO:0000256" key="5">
    <source>
        <dbReference type="ARBA" id="ARBA00022723"/>
    </source>
</evidence>
<feature type="domain" description="tRNA nucleotidyltransferase/poly(A) polymerase RNA and SrmB- binding" evidence="13">
    <location>
        <begin position="149"/>
        <end position="208"/>
    </location>
</feature>
<keyword evidence="7" id="KW-0692">RNA repair</keyword>
<dbReference type="Pfam" id="PF01743">
    <property type="entry name" value="PolyA_pol"/>
    <property type="match status" value="1"/>
</dbReference>
<evidence type="ECO:0000259" key="12">
    <source>
        <dbReference type="Pfam" id="PF01743"/>
    </source>
</evidence>
<dbReference type="Gene3D" id="3.30.460.10">
    <property type="entry name" value="Beta Polymerase, domain 2"/>
    <property type="match status" value="1"/>
</dbReference>
<dbReference type="InterPro" id="IPR002646">
    <property type="entry name" value="PolA_pol_head_dom"/>
</dbReference>
<dbReference type="Pfam" id="PF12627">
    <property type="entry name" value="PolyA_pol_RNAbd"/>
    <property type="match status" value="1"/>
</dbReference>
<dbReference type="Gene3D" id="1.10.3090.10">
    <property type="entry name" value="cca-adding enzyme, domain 2"/>
    <property type="match status" value="1"/>
</dbReference>
<dbReference type="EMBL" id="JBHSJH010000003">
    <property type="protein sequence ID" value="MFC4893014.1"/>
    <property type="molecule type" value="Genomic_DNA"/>
</dbReference>
<reference evidence="15" key="1">
    <citation type="journal article" date="2019" name="Int. J. Syst. Evol. Microbiol.">
        <title>The Global Catalogue of Microorganisms (GCM) 10K type strain sequencing project: providing services to taxonomists for standard genome sequencing and annotation.</title>
        <authorList>
            <consortium name="The Broad Institute Genomics Platform"/>
            <consortium name="The Broad Institute Genome Sequencing Center for Infectious Disease"/>
            <person name="Wu L."/>
            <person name="Ma J."/>
        </authorList>
    </citation>
    <scope>NUCLEOTIDE SEQUENCE [LARGE SCALE GENOMIC DNA]</scope>
    <source>
        <strain evidence="15">CGMCC 1.13718</strain>
    </source>
</reference>
<evidence type="ECO:0000256" key="9">
    <source>
        <dbReference type="ARBA" id="ARBA00022842"/>
    </source>
</evidence>
<keyword evidence="15" id="KW-1185">Reference proteome</keyword>
<dbReference type="SUPFAM" id="SSF81301">
    <property type="entry name" value="Nucleotidyltransferase"/>
    <property type="match status" value="1"/>
</dbReference>
<evidence type="ECO:0000256" key="8">
    <source>
        <dbReference type="ARBA" id="ARBA00022840"/>
    </source>
</evidence>
<evidence type="ECO:0000313" key="15">
    <source>
        <dbReference type="Proteomes" id="UP001595926"/>
    </source>
</evidence>
<evidence type="ECO:0000256" key="6">
    <source>
        <dbReference type="ARBA" id="ARBA00022741"/>
    </source>
</evidence>
<evidence type="ECO:0000256" key="10">
    <source>
        <dbReference type="ARBA" id="ARBA00022884"/>
    </source>
</evidence>
<comment type="similarity">
    <text evidence="11">Belongs to the tRNA nucleotidyltransferase/poly(A) polymerase family.</text>
</comment>
<dbReference type="GO" id="GO:0004810">
    <property type="term" value="F:CCA tRNA nucleotidyltransferase activity"/>
    <property type="evidence" value="ECO:0007669"/>
    <property type="project" value="UniProtKB-EC"/>
</dbReference>
<keyword evidence="10 11" id="KW-0694">RNA-binding</keyword>
<protein>
    <submittedName>
        <fullName evidence="14">tRNA CCA-pyrophosphorylase</fullName>
        <ecNumber evidence="14">2.7.7.72</ecNumber>
    </submittedName>
</protein>
<gene>
    <name evidence="14" type="ORF">ACFPDQ_08115</name>
</gene>
<evidence type="ECO:0000256" key="3">
    <source>
        <dbReference type="ARBA" id="ARBA00022694"/>
    </source>
</evidence>
<dbReference type="CDD" id="cd05398">
    <property type="entry name" value="NT_ClassII-CCAase"/>
    <property type="match status" value="1"/>
</dbReference>
<evidence type="ECO:0000256" key="4">
    <source>
        <dbReference type="ARBA" id="ARBA00022695"/>
    </source>
</evidence>
<evidence type="ECO:0000256" key="1">
    <source>
        <dbReference type="ARBA" id="ARBA00001946"/>
    </source>
</evidence>
<evidence type="ECO:0000256" key="7">
    <source>
        <dbReference type="ARBA" id="ARBA00022800"/>
    </source>
</evidence>
<keyword evidence="3" id="KW-0819">tRNA processing</keyword>
<organism evidence="14 15">
    <name type="scientific">Pseudofrancisella aestuarii</name>
    <dbReference type="NCBI Taxonomy" id="2670347"/>
    <lineage>
        <taxon>Bacteria</taxon>
        <taxon>Pseudomonadati</taxon>
        <taxon>Pseudomonadota</taxon>
        <taxon>Gammaproteobacteria</taxon>
        <taxon>Thiotrichales</taxon>
        <taxon>Francisellaceae</taxon>
        <taxon>Pseudofrancisella</taxon>
    </lineage>
</organism>
<keyword evidence="4 14" id="KW-0548">Nucleotidyltransferase</keyword>
<dbReference type="InterPro" id="IPR050124">
    <property type="entry name" value="tRNA_CCA-adding_enzyme"/>
</dbReference>
<keyword evidence="6" id="KW-0547">Nucleotide-binding</keyword>
<evidence type="ECO:0000313" key="14">
    <source>
        <dbReference type="EMBL" id="MFC4893014.1"/>
    </source>
</evidence>
<keyword evidence="2 11" id="KW-0808">Transferase</keyword>
<dbReference type="InterPro" id="IPR032828">
    <property type="entry name" value="PolyA_RNA-bd"/>
</dbReference>
<keyword evidence="9" id="KW-0460">Magnesium</keyword>
<feature type="domain" description="Poly A polymerase head" evidence="12">
    <location>
        <begin position="3"/>
        <end position="122"/>
    </location>
</feature>
<proteinExistence type="inferred from homology"/>
<evidence type="ECO:0000259" key="13">
    <source>
        <dbReference type="Pfam" id="PF12627"/>
    </source>
</evidence>
<comment type="cofactor">
    <cofactor evidence="1">
        <name>Mg(2+)</name>
        <dbReference type="ChEBI" id="CHEBI:18420"/>
    </cofactor>
</comment>
<keyword evidence="8" id="KW-0067">ATP-binding</keyword>
<dbReference type="RefSeq" id="WP_119330994.1">
    <property type="nucleotide sequence ID" value="NZ_JBHSJH010000003.1"/>
</dbReference>
<evidence type="ECO:0000256" key="2">
    <source>
        <dbReference type="ARBA" id="ARBA00022679"/>
    </source>
</evidence>
<keyword evidence="5" id="KW-0479">Metal-binding</keyword>